<keyword evidence="3" id="KW-1185">Reference proteome</keyword>
<sequence length="121" mass="14283">MSYVVQVTLLTRWLLSLIGWITIRSGNIIRLNLYHYSPCRTLSMTKKPFDDTNWREEYKAYTSDSRELELLENGPHSLAQSWRMQAMYGKWKKIMGYKDPEPPNVSSSLKEFFQKTKDQGI</sequence>
<evidence type="ECO:0000313" key="2">
    <source>
        <dbReference type="EMBL" id="ADO98947.1"/>
    </source>
</evidence>
<organism evidence="2 3">
    <name type="scientific">Prochlorococcus phage P-SSM7</name>
    <dbReference type="NCBI Taxonomy" id="445688"/>
    <lineage>
        <taxon>Viruses</taxon>
        <taxon>Duplodnaviria</taxon>
        <taxon>Heunggongvirae</taxon>
        <taxon>Uroviricota</taxon>
        <taxon>Caudoviricetes</taxon>
        <taxon>Pantevenvirales</taxon>
        <taxon>Kyanoviridae</taxon>
        <taxon>Palaemonvirus</taxon>
        <taxon>Palaemonvirus pssm7</taxon>
    </lineage>
</organism>
<dbReference type="Proteomes" id="UP000006532">
    <property type="component" value="Segment"/>
</dbReference>
<feature type="compositionally biased region" description="Basic and acidic residues" evidence="1">
    <location>
        <begin position="112"/>
        <end position="121"/>
    </location>
</feature>
<gene>
    <name evidence="2" type="ORF">PSSM7_160</name>
</gene>
<dbReference type="OrthoDB" id="25833at10239"/>
<dbReference type="GeneID" id="10329448"/>
<reference evidence="2 3" key="1">
    <citation type="journal article" date="2010" name="Environ. Microbiol.">
        <title>Genomic analysis of oceanic cyanobacterial myoviruses compared with T4-like myoviruses from diverse hosts and environments.</title>
        <authorList>
            <person name="Sullivan M.B."/>
            <person name="Huang K.H."/>
            <person name="Ignacio-Espinoza J.C."/>
            <person name="Berlin A.M."/>
            <person name="Kelly L."/>
            <person name="Weigele P.R."/>
            <person name="DeFrancesco A.S."/>
            <person name="Kern S.E."/>
            <person name="Thompson L.R."/>
            <person name="Young S."/>
            <person name="Yandava C."/>
            <person name="Fu R."/>
            <person name="Krastins B."/>
            <person name="Chase M."/>
            <person name="Sarracino D."/>
            <person name="Osburne M.S."/>
            <person name="Henn M.R."/>
            <person name="Chisholm S.W."/>
        </authorList>
    </citation>
    <scope>NUCLEOTIDE SEQUENCE [LARGE SCALE GENOMIC DNA]</scope>
    <source>
        <strain evidence="2">NATL1A-15</strain>
    </source>
</reference>
<name>E3SNS4_9CAUD</name>
<dbReference type="KEGG" id="vg:10329448"/>
<dbReference type="RefSeq" id="YP_004324987.1">
    <property type="nucleotide sequence ID" value="NC_015290.1"/>
</dbReference>
<accession>E3SNS4</accession>
<protein>
    <submittedName>
        <fullName evidence="2">Uncharacterized protein</fullName>
    </submittedName>
</protein>
<feature type="region of interest" description="Disordered" evidence="1">
    <location>
        <begin position="102"/>
        <end position="121"/>
    </location>
</feature>
<dbReference type="EMBL" id="GU071103">
    <property type="protein sequence ID" value="ADO98947.1"/>
    <property type="molecule type" value="Genomic_DNA"/>
</dbReference>
<evidence type="ECO:0000313" key="3">
    <source>
        <dbReference type="Proteomes" id="UP000006532"/>
    </source>
</evidence>
<evidence type="ECO:0000256" key="1">
    <source>
        <dbReference type="SAM" id="MobiDB-lite"/>
    </source>
</evidence>
<proteinExistence type="predicted"/>